<feature type="repeat" description="PPR" evidence="3">
    <location>
        <begin position="257"/>
        <end position="291"/>
    </location>
</feature>
<dbReference type="EMBL" id="JACGWL010000010">
    <property type="protein sequence ID" value="KAK4394058.1"/>
    <property type="molecule type" value="Genomic_DNA"/>
</dbReference>
<feature type="repeat" description="PPR" evidence="3">
    <location>
        <begin position="501"/>
        <end position="535"/>
    </location>
</feature>
<feature type="repeat" description="PPR" evidence="3">
    <location>
        <begin position="222"/>
        <end position="256"/>
    </location>
</feature>
<comment type="similarity">
    <text evidence="1">Belongs to the PPR family. P subfamily.</text>
</comment>
<proteinExistence type="inferred from homology"/>
<protein>
    <submittedName>
        <fullName evidence="4">Pentatricopeptide repeat-containing protein, mitochondrial</fullName>
    </submittedName>
</protein>
<accession>A0AAE1WIE4</accession>
<dbReference type="Pfam" id="PF12854">
    <property type="entry name" value="PPR_1"/>
    <property type="match status" value="1"/>
</dbReference>
<feature type="repeat" description="PPR" evidence="3">
    <location>
        <begin position="431"/>
        <end position="465"/>
    </location>
</feature>
<evidence type="ECO:0000256" key="2">
    <source>
        <dbReference type="ARBA" id="ARBA00022737"/>
    </source>
</evidence>
<dbReference type="SUPFAM" id="SSF48452">
    <property type="entry name" value="TPR-like"/>
    <property type="match status" value="1"/>
</dbReference>
<sequence length="605" mass="69123">MGSLKSLLLWILIFLNSRCSTLFTLHSLLILSYFAFFNSLKKMRFSTMALFRRGLAAKKRGIFINPLPFLYSSFHNLSQQKRPFSPKPRIDFSCIHEVDDAVFLFRKMLRMRPQPSVVQFTKLLNIVVKMKQYPVALHLFDEMCKWGTPINEYTMNIVTNCYCLLNRVDFGFAILGSFFKRGYEPNVTTFNTLIRGLFLDDKVIEAEKLFKKLLTLKLCEPNEVTVLTVINGLCKAGHTLTAYDLLGLFEKTSFKPDVYSYSSVIDSLCKDRMVDDALQLLAKMIDKGISPNIVTYSSLLKGLCNFGRWKDAKDLITGMVDRKVTLNVITFNIYWMHFARTEWSKAEDVVEIMMQRNMPPDVVMYTTLIDGYSLVGQIDKARKLLDSMPGRGLKPSIISYSSLINGYCKNGRVEDAWSLFLEVPRKGLEYNVVTYNTMLHGLFGADRCADGLKLFKDMQAEQVIPNLVTYNTLLHGLCMNKQIAEAFSFLHIMEEKGVNPNITTYNTLIHGLCKDGKLEIARNLFKGLLSKGLHPNITTYNIIISSLCKEGLTEEAKHLLIEMEKSGCAPDTLTYDVLIKHLLERNELSEAKTFLDKMCRQRTLT</sequence>
<keyword evidence="2" id="KW-0677">Repeat</keyword>
<feature type="repeat" description="PPR" evidence="3">
    <location>
        <begin position="292"/>
        <end position="326"/>
    </location>
</feature>
<feature type="repeat" description="PPR" evidence="3">
    <location>
        <begin position="466"/>
        <end position="500"/>
    </location>
</feature>
<feature type="repeat" description="PPR" evidence="3">
    <location>
        <begin position="396"/>
        <end position="430"/>
    </location>
</feature>
<organism evidence="4 5">
    <name type="scientific">Sesamum angolense</name>
    <dbReference type="NCBI Taxonomy" id="2727404"/>
    <lineage>
        <taxon>Eukaryota</taxon>
        <taxon>Viridiplantae</taxon>
        <taxon>Streptophyta</taxon>
        <taxon>Embryophyta</taxon>
        <taxon>Tracheophyta</taxon>
        <taxon>Spermatophyta</taxon>
        <taxon>Magnoliopsida</taxon>
        <taxon>eudicotyledons</taxon>
        <taxon>Gunneridae</taxon>
        <taxon>Pentapetalae</taxon>
        <taxon>asterids</taxon>
        <taxon>lamiids</taxon>
        <taxon>Lamiales</taxon>
        <taxon>Pedaliaceae</taxon>
        <taxon>Sesamum</taxon>
    </lineage>
</organism>
<reference evidence="4" key="2">
    <citation type="journal article" date="2024" name="Plant">
        <title>Genomic evolution and insights into agronomic trait innovations of Sesamum species.</title>
        <authorList>
            <person name="Miao H."/>
            <person name="Wang L."/>
            <person name="Qu L."/>
            <person name="Liu H."/>
            <person name="Sun Y."/>
            <person name="Le M."/>
            <person name="Wang Q."/>
            <person name="Wei S."/>
            <person name="Zheng Y."/>
            <person name="Lin W."/>
            <person name="Duan Y."/>
            <person name="Cao H."/>
            <person name="Xiong S."/>
            <person name="Wang X."/>
            <person name="Wei L."/>
            <person name="Li C."/>
            <person name="Ma Q."/>
            <person name="Ju M."/>
            <person name="Zhao R."/>
            <person name="Li G."/>
            <person name="Mu C."/>
            <person name="Tian Q."/>
            <person name="Mei H."/>
            <person name="Zhang T."/>
            <person name="Gao T."/>
            <person name="Zhang H."/>
        </authorList>
    </citation>
    <scope>NUCLEOTIDE SEQUENCE</scope>
    <source>
        <strain evidence="4">K16</strain>
    </source>
</reference>
<dbReference type="PANTHER" id="PTHR47941">
    <property type="entry name" value="PENTATRICOPEPTIDE REPEAT-CONTAINING PROTEIN 3, MITOCHONDRIAL"/>
    <property type="match status" value="1"/>
</dbReference>
<dbReference type="PROSITE" id="PS51375">
    <property type="entry name" value="PPR"/>
    <property type="match status" value="9"/>
</dbReference>
<evidence type="ECO:0000313" key="5">
    <source>
        <dbReference type="Proteomes" id="UP001289374"/>
    </source>
</evidence>
<dbReference type="Gene3D" id="1.25.40.10">
    <property type="entry name" value="Tetratricopeptide repeat domain"/>
    <property type="match status" value="6"/>
</dbReference>
<dbReference type="AlphaFoldDB" id="A0AAE1WIE4"/>
<dbReference type="InterPro" id="IPR011990">
    <property type="entry name" value="TPR-like_helical_dom_sf"/>
</dbReference>
<feature type="repeat" description="PPR" evidence="3">
    <location>
        <begin position="361"/>
        <end position="395"/>
    </location>
</feature>
<reference evidence="4" key="1">
    <citation type="submission" date="2020-06" db="EMBL/GenBank/DDBJ databases">
        <authorList>
            <person name="Li T."/>
            <person name="Hu X."/>
            <person name="Zhang T."/>
            <person name="Song X."/>
            <person name="Zhang H."/>
            <person name="Dai N."/>
            <person name="Sheng W."/>
            <person name="Hou X."/>
            <person name="Wei L."/>
        </authorList>
    </citation>
    <scope>NUCLEOTIDE SEQUENCE</scope>
    <source>
        <strain evidence="4">K16</strain>
        <tissue evidence="4">Leaf</tissue>
    </source>
</reference>
<dbReference type="Proteomes" id="UP001289374">
    <property type="component" value="Unassembled WGS sequence"/>
</dbReference>
<feature type="repeat" description="PPR" evidence="3">
    <location>
        <begin position="536"/>
        <end position="570"/>
    </location>
</feature>
<evidence type="ECO:0000256" key="3">
    <source>
        <dbReference type="PROSITE-ProRule" id="PRU00708"/>
    </source>
</evidence>
<keyword evidence="5" id="KW-1185">Reference proteome</keyword>
<comment type="caution">
    <text evidence="4">The sequence shown here is derived from an EMBL/GenBank/DDBJ whole genome shotgun (WGS) entry which is preliminary data.</text>
</comment>
<evidence type="ECO:0000256" key="1">
    <source>
        <dbReference type="ARBA" id="ARBA00007626"/>
    </source>
</evidence>
<dbReference type="NCBIfam" id="TIGR00756">
    <property type="entry name" value="PPR"/>
    <property type="match status" value="9"/>
</dbReference>
<dbReference type="Pfam" id="PF13041">
    <property type="entry name" value="PPR_2"/>
    <property type="match status" value="6"/>
</dbReference>
<evidence type="ECO:0000313" key="4">
    <source>
        <dbReference type="EMBL" id="KAK4394058.1"/>
    </source>
</evidence>
<name>A0AAE1WIE4_9LAMI</name>
<dbReference type="InterPro" id="IPR002885">
    <property type="entry name" value="PPR_rpt"/>
</dbReference>
<gene>
    <name evidence="4" type="ORF">Sango_1876600</name>
</gene>